<sequence length="533" mass="57511">MHTAPSHDFIIIGAGSAGCVLANRLSADPRNKVLLLEAGGRDSSPLIYLPAGFLPVMRKGMFAWHYETAPQEHLDNRTLPDARGKVLGGSSSINGMCYSRGAPEIYDSWAQAGNRGWSYADVLPYFRRAESNGHGADAYHGGDGPLRVSRASIENPATRAWLQASAQAGYSYNDDHNGARADGFGPPELTIHKGKRMSTAVTYLRPAEKRANLEIVLNAHATRILFDGKKAIGVEYRQGDEVRHAYAAREIISSGGTFQSAQLMMLSGLGDAAHLQSVGVDIVNDLKGTGQNLHDHVGTDVQFACPQPVTQYRYFTNPLAMAEAGLRYLVSRKGPLAGNSIEAVAYLRSGAAGHAELDLKFYLMPLLITEDAELGRQHGVSNLIILTRPESRGTLHLASADPMMPPVINTNYLAEQRDREALRNGIRIARGIFGQPAYDAYRGAEISPGSRIADDEELDAFIRGTVGVNYEAVGTCRMGDDPLAVVNDRLQVRGVGNLRIVDASVMPRVPTGDPNAAVIMIAEKAAEMILQVG</sequence>
<protein>
    <submittedName>
        <fullName evidence="7">Choline dehydrogenase</fullName>
        <ecNumber evidence="7">1.1.99.1</ecNumber>
    </submittedName>
</protein>
<feature type="domain" description="Glucose-methanol-choline oxidoreductase N-terminal" evidence="6">
    <location>
        <begin position="84"/>
        <end position="107"/>
    </location>
</feature>
<keyword evidence="8" id="KW-1185">Reference proteome</keyword>
<dbReference type="SUPFAM" id="SSF54373">
    <property type="entry name" value="FAD-linked reductases, C-terminal domain"/>
    <property type="match status" value="1"/>
</dbReference>
<dbReference type="InterPro" id="IPR012132">
    <property type="entry name" value="GMC_OxRdtase"/>
</dbReference>
<evidence type="ECO:0000313" key="8">
    <source>
        <dbReference type="Proteomes" id="UP001259803"/>
    </source>
</evidence>
<dbReference type="SUPFAM" id="SSF51905">
    <property type="entry name" value="FAD/NAD(P)-binding domain"/>
    <property type="match status" value="1"/>
</dbReference>
<name>A0ABU2ZKF2_9SPHN</name>
<dbReference type="PANTHER" id="PTHR11552:SF147">
    <property type="entry name" value="CHOLINE DEHYDROGENASE, MITOCHONDRIAL"/>
    <property type="match status" value="1"/>
</dbReference>
<evidence type="ECO:0000259" key="6">
    <source>
        <dbReference type="PROSITE" id="PS00623"/>
    </source>
</evidence>
<dbReference type="Gene3D" id="3.50.50.60">
    <property type="entry name" value="FAD/NAD(P)-binding domain"/>
    <property type="match status" value="1"/>
</dbReference>
<dbReference type="EMBL" id="JAVRHS010000017">
    <property type="protein sequence ID" value="MDT0577091.1"/>
    <property type="molecule type" value="Genomic_DNA"/>
</dbReference>
<evidence type="ECO:0000256" key="2">
    <source>
        <dbReference type="ARBA" id="ARBA00010790"/>
    </source>
</evidence>
<evidence type="ECO:0000256" key="4">
    <source>
        <dbReference type="ARBA" id="ARBA00022827"/>
    </source>
</evidence>
<dbReference type="PIRSF" id="PIRSF000137">
    <property type="entry name" value="Alcohol_oxidase"/>
    <property type="match status" value="1"/>
</dbReference>
<reference evidence="7 8" key="1">
    <citation type="submission" date="2023-09" db="EMBL/GenBank/DDBJ databases">
        <authorList>
            <person name="Rey-Velasco X."/>
        </authorList>
    </citation>
    <scope>NUCLEOTIDE SEQUENCE [LARGE SCALE GENOMIC DNA]</scope>
    <source>
        <strain evidence="7 8">F390</strain>
    </source>
</reference>
<keyword evidence="3 5" id="KW-0285">Flavoprotein</keyword>
<comment type="similarity">
    <text evidence="2 5">Belongs to the GMC oxidoreductase family.</text>
</comment>
<keyword evidence="4 5" id="KW-0274">FAD</keyword>
<comment type="cofactor">
    <cofactor evidence="1">
        <name>FAD</name>
        <dbReference type="ChEBI" id="CHEBI:57692"/>
    </cofactor>
</comment>
<evidence type="ECO:0000256" key="3">
    <source>
        <dbReference type="ARBA" id="ARBA00022630"/>
    </source>
</evidence>
<dbReference type="Proteomes" id="UP001259803">
    <property type="component" value="Unassembled WGS sequence"/>
</dbReference>
<evidence type="ECO:0000256" key="1">
    <source>
        <dbReference type="ARBA" id="ARBA00001974"/>
    </source>
</evidence>
<dbReference type="NCBIfam" id="NF002550">
    <property type="entry name" value="PRK02106.1"/>
    <property type="match status" value="1"/>
</dbReference>
<gene>
    <name evidence="7" type="ORF">RM533_13040</name>
</gene>
<dbReference type="PANTHER" id="PTHR11552">
    <property type="entry name" value="GLUCOSE-METHANOL-CHOLINE GMC OXIDOREDUCTASE"/>
    <property type="match status" value="1"/>
</dbReference>
<evidence type="ECO:0000313" key="7">
    <source>
        <dbReference type="EMBL" id="MDT0577091.1"/>
    </source>
</evidence>
<accession>A0ABU2ZKF2</accession>
<organism evidence="7 8">
    <name type="scientific">Croceicoccus esteveae</name>
    <dbReference type="NCBI Taxonomy" id="3075597"/>
    <lineage>
        <taxon>Bacteria</taxon>
        <taxon>Pseudomonadati</taxon>
        <taxon>Pseudomonadota</taxon>
        <taxon>Alphaproteobacteria</taxon>
        <taxon>Sphingomonadales</taxon>
        <taxon>Erythrobacteraceae</taxon>
        <taxon>Croceicoccus</taxon>
    </lineage>
</organism>
<dbReference type="EC" id="1.1.99.1" evidence="7"/>
<comment type="caution">
    <text evidence="7">The sequence shown here is derived from an EMBL/GenBank/DDBJ whole genome shotgun (WGS) entry which is preliminary data.</text>
</comment>
<dbReference type="RefSeq" id="WP_311341666.1">
    <property type="nucleotide sequence ID" value="NZ_JAVRHS010000017.1"/>
</dbReference>
<dbReference type="InterPro" id="IPR007867">
    <property type="entry name" value="GMC_OxRtase_C"/>
</dbReference>
<dbReference type="Pfam" id="PF05199">
    <property type="entry name" value="GMC_oxred_C"/>
    <property type="match status" value="1"/>
</dbReference>
<dbReference type="Gene3D" id="3.30.560.10">
    <property type="entry name" value="Glucose Oxidase, domain 3"/>
    <property type="match status" value="1"/>
</dbReference>
<dbReference type="GO" id="GO:0008812">
    <property type="term" value="F:choline dehydrogenase activity"/>
    <property type="evidence" value="ECO:0007669"/>
    <property type="project" value="UniProtKB-EC"/>
</dbReference>
<dbReference type="PROSITE" id="PS00623">
    <property type="entry name" value="GMC_OXRED_1"/>
    <property type="match status" value="1"/>
</dbReference>
<dbReference type="InterPro" id="IPR000172">
    <property type="entry name" value="GMC_OxRdtase_N"/>
</dbReference>
<dbReference type="Pfam" id="PF00732">
    <property type="entry name" value="GMC_oxred_N"/>
    <property type="match status" value="1"/>
</dbReference>
<keyword evidence="7" id="KW-0560">Oxidoreductase</keyword>
<proteinExistence type="inferred from homology"/>
<dbReference type="InterPro" id="IPR036188">
    <property type="entry name" value="FAD/NAD-bd_sf"/>
</dbReference>
<evidence type="ECO:0000256" key="5">
    <source>
        <dbReference type="RuleBase" id="RU003968"/>
    </source>
</evidence>